<dbReference type="Proteomes" id="UP000074825">
    <property type="component" value="Unassembled WGS sequence"/>
</dbReference>
<sequence length="138" mass="15642">MGKAISVKIDLGGIEKKLSSQSLQIGKAAMMNQMMLDTNKYIPKKSGNLRASGRVVGNSIVYNPPYARAQYYGPKRKGFVSEKQRRFFFANKEELLAAKRKYTTPGTGTHWYEKSFKNANNIRNWKKVFIKAIDVDAT</sequence>
<name>A0A0Z8IY09_STRSU</name>
<proteinExistence type="predicted"/>
<dbReference type="Pfam" id="PF11114">
    <property type="entry name" value="Minor_capsid_2"/>
    <property type="match status" value="1"/>
</dbReference>
<organism evidence="1 2">
    <name type="scientific">Streptococcus suis</name>
    <dbReference type="NCBI Taxonomy" id="1307"/>
    <lineage>
        <taxon>Bacteria</taxon>
        <taxon>Bacillati</taxon>
        <taxon>Bacillota</taxon>
        <taxon>Bacilli</taxon>
        <taxon>Lactobacillales</taxon>
        <taxon>Streptococcaceae</taxon>
        <taxon>Streptococcus</taxon>
    </lineage>
</organism>
<dbReference type="AlphaFoldDB" id="A0A0Z8IY09"/>
<accession>A0A0Z8IY09</accession>
<protein>
    <submittedName>
        <fullName evidence="1">Putative minor capsid protein</fullName>
    </submittedName>
</protein>
<evidence type="ECO:0000313" key="2">
    <source>
        <dbReference type="Proteomes" id="UP000074825"/>
    </source>
</evidence>
<evidence type="ECO:0000313" key="1">
    <source>
        <dbReference type="EMBL" id="CYV43737.1"/>
    </source>
</evidence>
<dbReference type="InterPro" id="IPR021080">
    <property type="entry name" value="Minor_capsid_protein"/>
</dbReference>
<dbReference type="EMBL" id="FIIF01000001">
    <property type="protein sequence ID" value="CYV43737.1"/>
    <property type="molecule type" value="Genomic_DNA"/>
</dbReference>
<dbReference type="RefSeq" id="WP_024405992.1">
    <property type="nucleotide sequence ID" value="NZ_CEDN01000105.1"/>
</dbReference>
<gene>
    <name evidence="1" type="ORF">ERS132444_00210</name>
</gene>
<reference evidence="1 2" key="1">
    <citation type="submission" date="2016-02" db="EMBL/GenBank/DDBJ databases">
        <authorList>
            <consortium name="Pathogen Informatics"/>
        </authorList>
    </citation>
    <scope>NUCLEOTIDE SEQUENCE [LARGE SCALE GENOMIC DNA]</scope>
    <source>
        <strain evidence="1 2">LSS82</strain>
    </source>
</reference>